<dbReference type="Gene3D" id="3.40.50.1240">
    <property type="entry name" value="Phosphoglycerate mutase-like"/>
    <property type="match status" value="1"/>
</dbReference>
<dbReference type="PANTHER" id="PTHR48100">
    <property type="entry name" value="BROAD-SPECIFICITY PHOSPHATASE YOR283W-RELATED"/>
    <property type="match status" value="1"/>
</dbReference>
<dbReference type="InterPro" id="IPR013078">
    <property type="entry name" value="His_Pase_superF_clade-1"/>
</dbReference>
<dbReference type="GO" id="GO:0016791">
    <property type="term" value="F:phosphatase activity"/>
    <property type="evidence" value="ECO:0007669"/>
    <property type="project" value="TreeGrafter"/>
</dbReference>
<protein>
    <submittedName>
        <fullName evidence="1">Histidine phosphatase family protein</fullName>
    </submittedName>
</protein>
<dbReference type="CDD" id="cd07067">
    <property type="entry name" value="HP_PGM_like"/>
    <property type="match status" value="1"/>
</dbReference>
<evidence type="ECO:0000313" key="1">
    <source>
        <dbReference type="EMBL" id="TDL94299.1"/>
    </source>
</evidence>
<dbReference type="InterPro" id="IPR050275">
    <property type="entry name" value="PGM_Phosphatase"/>
</dbReference>
<reference evidence="1 2" key="1">
    <citation type="submission" date="2019-01" db="EMBL/GenBank/DDBJ databases">
        <title>Draft genome sequences of the type strains of six Macrococcus species.</title>
        <authorList>
            <person name="Mazhar S."/>
            <person name="Altermann E."/>
            <person name="Hill C."/>
            <person name="Mcauliffe O."/>
        </authorList>
    </citation>
    <scope>NUCLEOTIDE SEQUENCE [LARGE SCALE GENOMIC DNA]</scope>
    <source>
        <strain evidence="1 2">CCM4811</strain>
    </source>
</reference>
<dbReference type="SUPFAM" id="SSF53254">
    <property type="entry name" value="Phosphoglycerate mutase-like"/>
    <property type="match status" value="1"/>
</dbReference>
<dbReference type="InterPro" id="IPR029033">
    <property type="entry name" value="His_PPase_superfam"/>
</dbReference>
<dbReference type="SMART" id="SM00855">
    <property type="entry name" value="PGAM"/>
    <property type="match status" value="1"/>
</dbReference>
<gene>
    <name evidence="1" type="ORF">ERX27_09315</name>
</gene>
<dbReference type="AlphaFoldDB" id="A0A4R6BBD9"/>
<name>A0A4R6BBD9_9STAP</name>
<comment type="caution">
    <text evidence="1">The sequence shown here is derived from an EMBL/GenBank/DDBJ whole genome shotgun (WGS) entry which is preliminary data.</text>
</comment>
<keyword evidence="2" id="KW-1185">Reference proteome</keyword>
<dbReference type="OrthoDB" id="2185101at2"/>
<evidence type="ECO:0000313" key="2">
    <source>
        <dbReference type="Proteomes" id="UP000295310"/>
    </source>
</evidence>
<proteinExistence type="predicted"/>
<dbReference type="RefSeq" id="WP_133432566.1">
    <property type="nucleotide sequence ID" value="NZ_SCWA01000018.1"/>
</dbReference>
<dbReference type="Proteomes" id="UP000295310">
    <property type="component" value="Unassembled WGS sequence"/>
</dbReference>
<dbReference type="PANTHER" id="PTHR48100:SF1">
    <property type="entry name" value="HISTIDINE PHOSPHATASE FAMILY PROTEIN-RELATED"/>
    <property type="match status" value="1"/>
</dbReference>
<organism evidence="1 2">
    <name type="scientific">Macrococcus brunensis</name>
    <dbReference type="NCBI Taxonomy" id="198483"/>
    <lineage>
        <taxon>Bacteria</taxon>
        <taxon>Bacillati</taxon>
        <taxon>Bacillota</taxon>
        <taxon>Bacilli</taxon>
        <taxon>Bacillales</taxon>
        <taxon>Staphylococcaceae</taxon>
        <taxon>Macrococcus</taxon>
    </lineage>
</organism>
<dbReference type="Pfam" id="PF00300">
    <property type="entry name" value="His_Phos_1"/>
    <property type="match status" value="1"/>
</dbReference>
<dbReference type="EMBL" id="SCWA01000018">
    <property type="protein sequence ID" value="TDL94299.1"/>
    <property type="molecule type" value="Genomic_DNA"/>
</dbReference>
<accession>A0A4R6BBD9</accession>
<sequence>MCIVYFVRHAKRDTSIQTDETAPLTDKGLRDADQLKYFFSDKNIQTIYSSPYKRTIDTIEPTALSLDLSINIIDEFHERKIGAWIDDFPIFAEQQWKDFNYKRQNGESLDEVGERLLDSYQKLEQELNSDVIICGHGTAFAVLFHHLTDGEFGFEEWKQMKMPDLYSYEVGSKELKNLNFSEGVPK</sequence>
<dbReference type="GO" id="GO:0005737">
    <property type="term" value="C:cytoplasm"/>
    <property type="evidence" value="ECO:0007669"/>
    <property type="project" value="TreeGrafter"/>
</dbReference>